<feature type="domain" description="UBA" evidence="3">
    <location>
        <begin position="649"/>
        <end position="692"/>
    </location>
</feature>
<feature type="compositionally biased region" description="Pro residues" evidence="2">
    <location>
        <begin position="457"/>
        <end position="467"/>
    </location>
</feature>
<dbReference type="RefSeq" id="XP_005846814.1">
    <property type="nucleotide sequence ID" value="XM_005846752.1"/>
</dbReference>
<keyword evidence="5" id="KW-1185">Reference proteome</keyword>
<dbReference type="KEGG" id="cvr:CHLNCDRAFT_53054"/>
<feature type="coiled-coil region" evidence="1">
    <location>
        <begin position="117"/>
        <end position="144"/>
    </location>
</feature>
<proteinExistence type="predicted"/>
<dbReference type="InParanoid" id="E1ZI36"/>
<dbReference type="PROSITE" id="PS50330">
    <property type="entry name" value="UIM"/>
    <property type="match status" value="1"/>
</dbReference>
<dbReference type="InterPro" id="IPR015940">
    <property type="entry name" value="UBA"/>
</dbReference>
<evidence type="ECO:0000259" key="3">
    <source>
        <dbReference type="PROSITE" id="PS50030"/>
    </source>
</evidence>
<protein>
    <recommendedName>
        <fullName evidence="3">UBA domain-containing protein</fullName>
    </recommendedName>
</protein>
<dbReference type="AlphaFoldDB" id="E1ZI36"/>
<keyword evidence="1" id="KW-0175">Coiled coil</keyword>
<gene>
    <name evidence="4" type="ORF">CHLNCDRAFT_53054</name>
</gene>
<dbReference type="GeneID" id="17354136"/>
<feature type="region of interest" description="Disordered" evidence="2">
    <location>
        <begin position="456"/>
        <end position="545"/>
    </location>
</feature>
<name>E1ZI36_CHLVA</name>
<evidence type="ECO:0000313" key="4">
    <source>
        <dbReference type="EMBL" id="EFN54712.1"/>
    </source>
</evidence>
<dbReference type="OrthoDB" id="514768at2759"/>
<accession>E1ZI36</accession>
<dbReference type="EMBL" id="GL433847">
    <property type="protein sequence ID" value="EFN54712.1"/>
    <property type="molecule type" value="Genomic_DNA"/>
</dbReference>
<feature type="coiled-coil region" evidence="1">
    <location>
        <begin position="753"/>
        <end position="824"/>
    </location>
</feature>
<organism evidence="5">
    <name type="scientific">Chlorella variabilis</name>
    <name type="common">Green alga</name>
    <dbReference type="NCBI Taxonomy" id="554065"/>
    <lineage>
        <taxon>Eukaryota</taxon>
        <taxon>Viridiplantae</taxon>
        <taxon>Chlorophyta</taxon>
        <taxon>core chlorophytes</taxon>
        <taxon>Trebouxiophyceae</taxon>
        <taxon>Chlorellales</taxon>
        <taxon>Chlorellaceae</taxon>
        <taxon>Chlorella clade</taxon>
        <taxon>Chlorella</taxon>
    </lineage>
</organism>
<feature type="compositionally biased region" description="Low complexity" evidence="2">
    <location>
        <begin position="497"/>
        <end position="538"/>
    </location>
</feature>
<reference evidence="4 5" key="1">
    <citation type="journal article" date="2010" name="Plant Cell">
        <title>The Chlorella variabilis NC64A genome reveals adaptation to photosymbiosis, coevolution with viruses, and cryptic sex.</title>
        <authorList>
            <person name="Blanc G."/>
            <person name="Duncan G."/>
            <person name="Agarkova I."/>
            <person name="Borodovsky M."/>
            <person name="Gurnon J."/>
            <person name="Kuo A."/>
            <person name="Lindquist E."/>
            <person name="Lucas S."/>
            <person name="Pangilinan J."/>
            <person name="Polle J."/>
            <person name="Salamov A."/>
            <person name="Terry A."/>
            <person name="Yamada T."/>
            <person name="Dunigan D.D."/>
            <person name="Grigoriev I.V."/>
            <person name="Claverie J.M."/>
            <person name="Van Etten J.L."/>
        </authorList>
    </citation>
    <scope>NUCLEOTIDE SEQUENCE [LARGE SCALE GENOMIC DNA]</scope>
    <source>
        <strain evidence="4 5">NC64A</strain>
    </source>
</reference>
<evidence type="ECO:0000313" key="5">
    <source>
        <dbReference type="Proteomes" id="UP000008141"/>
    </source>
</evidence>
<dbReference type="Proteomes" id="UP000008141">
    <property type="component" value="Unassembled WGS sequence"/>
</dbReference>
<dbReference type="PROSITE" id="PS50030">
    <property type="entry name" value="UBA"/>
    <property type="match status" value="1"/>
</dbReference>
<dbReference type="InterPro" id="IPR003903">
    <property type="entry name" value="UIM_dom"/>
</dbReference>
<feature type="compositionally biased region" description="Low complexity" evidence="2">
    <location>
        <begin position="468"/>
        <end position="488"/>
    </location>
</feature>
<evidence type="ECO:0000256" key="1">
    <source>
        <dbReference type="SAM" id="Coils"/>
    </source>
</evidence>
<evidence type="ECO:0000256" key="2">
    <source>
        <dbReference type="SAM" id="MobiDB-lite"/>
    </source>
</evidence>
<sequence>MSTQQMLDVLRGAVRELSSQPGTPTAAAAAASQPPDAAAAAPSTAHLLLQISALHKAFLSLSEAFMEELNGRQAEQEEQRQSVQSVRRECAGKLQIAAALHADVQRLAAAEGHQARSQAVVALRQQLEDREADLEQQVERAVARQLGAAEQRWQQQLMPAAAERGVQRWVADALPQLLQPMQDAVAATAELAAGIAADVVEVAREVEQLAAAHRNHEQRLCRYEEGAMQASDAAADASASAAAVEQLRQQVRSLQMGHAQLDEGLQQLRQEQAAEAAHGDWQYRQQSEAAMPQLPAVQQRLAAVVDQQAAQAKTTEHLVSSVTTDVMALARHTKALDREMRHLRKEVQQAQQALLQSCSVFSRALAIPSPVGPFTSLPPQLASSTPSLPTTWLRSTCDAAHPNVEVGRLQPASPLSGHTVSCRATPGPLLGLKTHTQTGSPSKIVDADTIKPVKPALSPPPGLPPPTKQKQMQGGAAAVQPQAGKKQGVAAVPAPPSKRQQQQQQRAVAAAMRAAAPPGYAAASANGAPSRGSGARVASGGGKLRFPPGQKPLELQLCPDYEDYGECYIHKCPRCHGEEELLQREQEWAARQEAKKREKRQEELQRHERHQAERAEQAQWVEQVAARELEVLEHEEQYLQMSEAALKLMKDHKRALCVAALRDMGFGEGAAAAAADAAAADVSAAAAALMEGGLCAGVKPVSVTGEAQELLAYAASLGLGLPEVEMALLMGGGDWDAARLALHQQAEQAAAAASAAEAEAAAEAAAAAAAREEAELAAAMQASASGAAMAYRIAQQAAAAAADAREEAELAAALEASKAEAQRQQAAFSLPWAAAQLPAAQHAAAAAAAEAFSTGWPASQALQQQPQPPPQQQQEFFKPAGPSSLLWYDASAKQQMPEYRGGWDVGPAAVAAASGRSSAASPAPLAAAAAAGGAAPLADPWQQPVKQHAAQLALGSGAPALQRLDSASSIGGAAAAADGWNAGFAAGRPAVAGAVAAAPAGPGRYQQRPAADLAAAVAAAQPAAAVVQASWGARRPAAAPPVPPPPPQPPEPEVAELMALMGIAG</sequence>